<evidence type="ECO:0000313" key="1">
    <source>
        <dbReference type="EMBL" id="KAJ8639368.1"/>
    </source>
</evidence>
<protein>
    <submittedName>
        <fullName evidence="1">Uncharacterized protein</fullName>
    </submittedName>
</protein>
<comment type="caution">
    <text evidence="1">The sequence shown here is derived from an EMBL/GenBank/DDBJ whole genome shotgun (WGS) entry which is preliminary data.</text>
</comment>
<sequence length="895" mass="101405">MYNQTVFGAKKVELLRATSAPLDKRVTEMGLAPLRSHPTTFSMHGWAAITNPRGRIWAPSKASSEISSIDGLDFMVAMVDLVVIDGSPAHELRRPETEPRTSEKSVKKSLKRKRALFDENVNGDENESVISGYRQEIVDLFRYFKDVLAQKVHLDDTGYSSSNSVIACLLEESCLPFSKLVDDVYEKLKLKEGVTLASVRSSVLFVGQRSMYGIGNADADVLEDDSESCLWCWETRDMKLLPKAQRGILNIRRIHRKKIHERITALSSMISMLSMPKGDPNYKLDLKKASEKLGKALNEVQIRSLVQSLLQKNDTDILWQERELKRLQDEAEKEEKRREKEEAELKKQLKRQQEEAEKDRRRREKGEIELKRSLALQKQVSIMERFLKSKSDYLGSQDNRLSMTASELDSYGKNKEMVNPVTLSMDCALSQKDVIDTHDFLRTHLVAWHKLSQSICRNIPRWGVRRKPKVALFTELKLQGSSLEAEPSGRVTTPCIRHACSEVKDRNDLSLQKHVDGWEQVVGDDSSCHNNIATPLPNTQFRNKPKKLLQFDKSHRPAYYGTLSSKSGVVGPRKPFKKDPDLDYDIESDEEWEEEDPGESLSDCDKDDEEENLEEGNHRAEDEDASEDSFMVPDGYLSENEGVQIDCMASDAADDEVRSSPSCMQEVENEEFRVLLRQQKYLHDLTEHALRRNQPLIISNLMHEKAALIMAEDLNGNLKLEQICLQALSMRSCPGGTSIELSADPVSSTEDKEFCQSQERTKSNTPPAVPAAAIPDLDMREVVCSIQSCPYGMKRVVQSLQRTFPGVAKAHLRRKVQEVSTFVDNHWQVKKEVLDKLGLSISPEKSISRNKGIATFFSKRCLPPVGETIHVAESSPQPCCKSAIHLDEPDYVDKL</sequence>
<accession>A0ACC2M147</accession>
<organism evidence="1 2">
    <name type="scientific">Persea americana</name>
    <name type="common">Avocado</name>
    <dbReference type="NCBI Taxonomy" id="3435"/>
    <lineage>
        <taxon>Eukaryota</taxon>
        <taxon>Viridiplantae</taxon>
        <taxon>Streptophyta</taxon>
        <taxon>Embryophyta</taxon>
        <taxon>Tracheophyta</taxon>
        <taxon>Spermatophyta</taxon>
        <taxon>Magnoliopsida</taxon>
        <taxon>Magnoliidae</taxon>
        <taxon>Laurales</taxon>
        <taxon>Lauraceae</taxon>
        <taxon>Persea</taxon>
    </lineage>
</organism>
<reference evidence="1 2" key="1">
    <citation type="journal article" date="2022" name="Hortic Res">
        <title>A haplotype resolved chromosomal level avocado genome allows analysis of novel avocado genes.</title>
        <authorList>
            <person name="Nath O."/>
            <person name="Fletcher S.J."/>
            <person name="Hayward A."/>
            <person name="Shaw L.M."/>
            <person name="Masouleh A.K."/>
            <person name="Furtado A."/>
            <person name="Henry R.J."/>
            <person name="Mitter N."/>
        </authorList>
    </citation>
    <scope>NUCLEOTIDE SEQUENCE [LARGE SCALE GENOMIC DNA]</scope>
    <source>
        <strain evidence="2">cv. Hass</strain>
    </source>
</reference>
<dbReference type="EMBL" id="CM056813">
    <property type="protein sequence ID" value="KAJ8639368.1"/>
    <property type="molecule type" value="Genomic_DNA"/>
</dbReference>
<name>A0ACC2M147_PERAE</name>
<gene>
    <name evidence="1" type="ORF">MRB53_016062</name>
</gene>
<dbReference type="Proteomes" id="UP001234297">
    <property type="component" value="Chromosome 5"/>
</dbReference>
<proteinExistence type="predicted"/>
<keyword evidence="2" id="KW-1185">Reference proteome</keyword>
<evidence type="ECO:0000313" key="2">
    <source>
        <dbReference type="Proteomes" id="UP001234297"/>
    </source>
</evidence>